<dbReference type="GeneID" id="42303607"/>
<organism evidence="1 3">
    <name type="scientific">Aneurinibacillus migulanus</name>
    <name type="common">Bacillus migulanus</name>
    <dbReference type="NCBI Taxonomy" id="47500"/>
    <lineage>
        <taxon>Bacteria</taxon>
        <taxon>Bacillati</taxon>
        <taxon>Bacillota</taxon>
        <taxon>Bacilli</taxon>
        <taxon>Bacillales</taxon>
        <taxon>Paenibacillaceae</taxon>
        <taxon>Aneurinibacillus group</taxon>
        <taxon>Aneurinibacillus</taxon>
    </lineage>
</organism>
<proteinExistence type="predicted"/>
<protein>
    <submittedName>
        <fullName evidence="1">Uncharacterized protein</fullName>
    </submittedName>
</protein>
<gene>
    <name evidence="1" type="ORF">AF333_00055</name>
    <name evidence="2" type="ORF">SAMN04487909_105282</name>
</gene>
<dbReference type="PATRIC" id="fig|47500.8.peg.1373"/>
<dbReference type="AlphaFoldDB" id="A0A0D1Y443"/>
<dbReference type="Proteomes" id="UP000037269">
    <property type="component" value="Unassembled WGS sequence"/>
</dbReference>
<dbReference type="EMBL" id="FNED01000005">
    <property type="protein sequence ID" value="SDI61006.1"/>
    <property type="molecule type" value="Genomic_DNA"/>
</dbReference>
<dbReference type="Proteomes" id="UP000182836">
    <property type="component" value="Unassembled WGS sequence"/>
</dbReference>
<reference evidence="1 3" key="1">
    <citation type="submission" date="2015-07" db="EMBL/GenBank/DDBJ databases">
        <title>Fjat-14205 dsm 2895.</title>
        <authorList>
            <person name="Liu B."/>
            <person name="Wang J."/>
            <person name="Zhu Y."/>
            <person name="Liu G."/>
            <person name="Chen Q."/>
            <person name="Chen Z."/>
            <person name="Lan J."/>
            <person name="Che J."/>
            <person name="Ge C."/>
            <person name="Shi H."/>
            <person name="Pan Z."/>
            <person name="Liu X."/>
        </authorList>
    </citation>
    <scope>NUCLEOTIDE SEQUENCE [LARGE SCALE GENOMIC DNA]</scope>
    <source>
        <strain evidence="1 3">DSM 2895</strain>
    </source>
</reference>
<dbReference type="EMBL" id="LGUG01000002">
    <property type="protein sequence ID" value="KON99180.1"/>
    <property type="molecule type" value="Genomic_DNA"/>
</dbReference>
<dbReference type="RefSeq" id="WP_043063938.1">
    <property type="nucleotide sequence ID" value="NZ_BJOA01000073.1"/>
</dbReference>
<evidence type="ECO:0000313" key="2">
    <source>
        <dbReference type="EMBL" id="SDI61006.1"/>
    </source>
</evidence>
<evidence type="ECO:0000313" key="1">
    <source>
        <dbReference type="EMBL" id="KON99180.1"/>
    </source>
</evidence>
<sequence length="227" mass="27241">MQNEHESSVLVDFFAEREAKQQVFNEMHENLMEKLREYACNTLNLREKVRAKHIFRSKVNLPSEALLTPFWEAQYGIWFLLECQNIKGERIIEKYLLDPDNDLSEQELHLAAHWMAAYPSVYRVVEAWEEGYRLTDLWGEDIIDVTLGDREQVRSEFMIGQYLFTRLAKVGFIHRIIGPYALINKERINEIRRNLEANFERSKEENSQWSWRLFMQHHGVEVLRMYQ</sequence>
<reference evidence="2 4" key="2">
    <citation type="submission" date="2016-10" db="EMBL/GenBank/DDBJ databases">
        <authorList>
            <person name="de Groot N.N."/>
        </authorList>
    </citation>
    <scope>NUCLEOTIDE SEQUENCE [LARGE SCALE GENOMIC DNA]</scope>
    <source>
        <strain evidence="2 4">DSM 2895</strain>
    </source>
</reference>
<evidence type="ECO:0000313" key="4">
    <source>
        <dbReference type="Proteomes" id="UP000182836"/>
    </source>
</evidence>
<dbReference type="OrthoDB" id="2989520at2"/>
<evidence type="ECO:0000313" key="3">
    <source>
        <dbReference type="Proteomes" id="UP000037269"/>
    </source>
</evidence>
<name>A0A0D1Y443_ANEMI</name>
<accession>A0A0D1Y443</accession>
<keyword evidence="3" id="KW-1185">Reference proteome</keyword>